<evidence type="ECO:0008006" key="4">
    <source>
        <dbReference type="Google" id="ProtNLM"/>
    </source>
</evidence>
<dbReference type="EMBL" id="PFBG01000034">
    <property type="protein sequence ID" value="PIR85674.1"/>
    <property type="molecule type" value="Genomic_DNA"/>
</dbReference>
<name>A0A2H0UGY1_9BACT</name>
<accession>A0A2H0UGY1</accession>
<protein>
    <recommendedName>
        <fullName evidence="4">CARDB domain-containing protein</fullName>
    </recommendedName>
</protein>
<sequence length="245" mass="26590">MNDTNNTERNEQMVRIMAVVGFVVLICLLAWLAVQVVRFVPVAFSSLSDVFEENQRDYAENVRGDDENVVVVVEDTESEVEEDVVDEVIEDEPTVATSSTPVDTTPESTTPAPIQYKTVTTYKKPVSDPNGVTDFSMTFVSVGTLNSSQRFVPGTLPDSGQGAMQFVVKNIGTKTSGNWSFKLDLPNGASMTSSVQKPLLPSESSTLTVVFEMHDDDWHNIGGTVVGGGDINLANNSFTAKVAKR</sequence>
<feature type="transmembrane region" description="Helical" evidence="1">
    <location>
        <begin position="12"/>
        <end position="34"/>
    </location>
</feature>
<reference evidence="3" key="1">
    <citation type="submission" date="2017-09" db="EMBL/GenBank/DDBJ databases">
        <title>Depth-based differentiation of microbial function through sediment-hosted aquifers and enrichment of novel symbionts in the deep terrestrial subsurface.</title>
        <authorList>
            <person name="Probst A.J."/>
            <person name="Ladd B."/>
            <person name="Jarett J.K."/>
            <person name="Geller-Mcgrath D.E."/>
            <person name="Sieber C.M.K."/>
            <person name="Emerson J.B."/>
            <person name="Anantharaman K."/>
            <person name="Thomas B.C."/>
            <person name="Malmstrom R."/>
            <person name="Stieglmeier M."/>
            <person name="Klingl A."/>
            <person name="Woyke T."/>
            <person name="Ryan C.M."/>
            <person name="Banfield J.F."/>
        </authorList>
    </citation>
    <scope>NUCLEOTIDE SEQUENCE [LARGE SCALE GENOMIC DNA]</scope>
</reference>
<evidence type="ECO:0000256" key="1">
    <source>
        <dbReference type="SAM" id="Phobius"/>
    </source>
</evidence>
<dbReference type="Proteomes" id="UP000229612">
    <property type="component" value="Unassembled WGS sequence"/>
</dbReference>
<evidence type="ECO:0000313" key="2">
    <source>
        <dbReference type="EMBL" id="PIR85674.1"/>
    </source>
</evidence>
<keyword evidence="1" id="KW-0812">Transmembrane</keyword>
<organism evidence="2 3">
    <name type="scientific">Candidatus Kaiserbacteria bacterium CG10_big_fil_rev_8_21_14_0_10_44_10</name>
    <dbReference type="NCBI Taxonomy" id="1974606"/>
    <lineage>
        <taxon>Bacteria</taxon>
        <taxon>Candidatus Kaiseribacteriota</taxon>
    </lineage>
</organism>
<comment type="caution">
    <text evidence="2">The sequence shown here is derived from an EMBL/GenBank/DDBJ whole genome shotgun (WGS) entry which is preliminary data.</text>
</comment>
<dbReference type="AlphaFoldDB" id="A0A2H0UGY1"/>
<proteinExistence type="predicted"/>
<keyword evidence="1" id="KW-1133">Transmembrane helix</keyword>
<keyword evidence="1" id="KW-0472">Membrane</keyword>
<evidence type="ECO:0000313" key="3">
    <source>
        <dbReference type="Proteomes" id="UP000229612"/>
    </source>
</evidence>
<gene>
    <name evidence="2" type="ORF">COU14_03090</name>
</gene>